<dbReference type="EC" id="2.5.1.25" evidence="1"/>
<evidence type="ECO:0000256" key="5">
    <source>
        <dbReference type="ARBA" id="ARBA00034489"/>
    </source>
</evidence>
<keyword evidence="4" id="KW-0819">tRNA processing</keyword>
<dbReference type="InterPro" id="IPR039262">
    <property type="entry name" value="DTWD2/TAPT"/>
</dbReference>
<evidence type="ECO:0000313" key="8">
    <source>
        <dbReference type="Proteomes" id="UP000626370"/>
    </source>
</evidence>
<dbReference type="InterPro" id="IPR005636">
    <property type="entry name" value="DTW"/>
</dbReference>
<evidence type="ECO:0000313" key="7">
    <source>
        <dbReference type="EMBL" id="GHF01871.1"/>
    </source>
</evidence>
<evidence type="ECO:0000256" key="1">
    <source>
        <dbReference type="ARBA" id="ARBA00012386"/>
    </source>
</evidence>
<protein>
    <recommendedName>
        <fullName evidence="1">tRNA-uridine aminocarboxypropyltransferase</fullName>
        <ecNumber evidence="1">2.5.1.25</ecNumber>
    </recommendedName>
</protein>
<keyword evidence="3" id="KW-0949">S-adenosyl-L-methionine</keyword>
<dbReference type="PANTHER" id="PTHR21392:SF0">
    <property type="entry name" value="TRNA-URIDINE AMINOCARBOXYPROPYLTRANSFERASE 2"/>
    <property type="match status" value="1"/>
</dbReference>
<evidence type="ECO:0000259" key="6">
    <source>
        <dbReference type="SMART" id="SM01144"/>
    </source>
</evidence>
<evidence type="ECO:0000256" key="3">
    <source>
        <dbReference type="ARBA" id="ARBA00022691"/>
    </source>
</evidence>
<organism evidence="7 8">
    <name type="scientific">Thalassotalea profundi</name>
    <dbReference type="NCBI Taxonomy" id="2036687"/>
    <lineage>
        <taxon>Bacteria</taxon>
        <taxon>Pseudomonadati</taxon>
        <taxon>Pseudomonadota</taxon>
        <taxon>Gammaproteobacteria</taxon>
        <taxon>Alteromonadales</taxon>
        <taxon>Colwelliaceae</taxon>
        <taxon>Thalassotalea</taxon>
    </lineage>
</organism>
<comment type="caution">
    <text evidence="7">The sequence shown here is derived from an EMBL/GenBank/DDBJ whole genome shotgun (WGS) entry which is preliminary data.</text>
</comment>
<evidence type="ECO:0000256" key="2">
    <source>
        <dbReference type="ARBA" id="ARBA00022679"/>
    </source>
</evidence>
<gene>
    <name evidence="7" type="ORF">GCM10011501_34090</name>
</gene>
<reference evidence="8" key="1">
    <citation type="journal article" date="2019" name="Int. J. Syst. Evol. Microbiol.">
        <title>The Global Catalogue of Microorganisms (GCM) 10K type strain sequencing project: providing services to taxonomists for standard genome sequencing and annotation.</title>
        <authorList>
            <consortium name="The Broad Institute Genomics Platform"/>
            <consortium name="The Broad Institute Genome Sequencing Center for Infectious Disease"/>
            <person name="Wu L."/>
            <person name="Ma J."/>
        </authorList>
    </citation>
    <scope>NUCLEOTIDE SEQUENCE [LARGE SCALE GENOMIC DNA]</scope>
    <source>
        <strain evidence="8">CGMCC 1.15922</strain>
    </source>
</reference>
<dbReference type="Pfam" id="PF03942">
    <property type="entry name" value="DTW"/>
    <property type="match status" value="1"/>
</dbReference>
<name>A0ABQ3J6B1_9GAMM</name>
<keyword evidence="2" id="KW-0808">Transferase</keyword>
<dbReference type="EMBL" id="BNAH01000018">
    <property type="protein sequence ID" value="GHF01871.1"/>
    <property type="molecule type" value="Genomic_DNA"/>
</dbReference>
<proteinExistence type="inferred from homology"/>
<dbReference type="Proteomes" id="UP000626370">
    <property type="component" value="Unassembled WGS sequence"/>
</dbReference>
<feature type="domain" description="DTW" evidence="6">
    <location>
        <begin position="1"/>
        <end position="179"/>
    </location>
</feature>
<sequence>MVSTINQVDVIILQHPSEVKQSKATVPLLLGSLNKCHLFVGENFEQEEDLQSLLCQYRNKIALLYPSDKAEVITERTLVENDNSIVEQDISCIVLLDGTWKKAYRLFQLNTFLHDMKHFALSDNYVGQYHIRKTKKTGALSTLEACCYALSALENCSDRYTALLDNFVAFNQFQQRFIPI</sequence>
<accession>A0ABQ3J6B1</accession>
<comment type="similarity">
    <text evidence="5">Belongs to the TDD superfamily. DTWD2 family.</text>
</comment>
<dbReference type="PANTHER" id="PTHR21392">
    <property type="entry name" value="TRNA-URIDINE AMINOCARBOXYPROPYLTRANSFERASE 2"/>
    <property type="match status" value="1"/>
</dbReference>
<keyword evidence="8" id="KW-1185">Reference proteome</keyword>
<evidence type="ECO:0000256" key="4">
    <source>
        <dbReference type="ARBA" id="ARBA00022694"/>
    </source>
</evidence>
<dbReference type="SMART" id="SM01144">
    <property type="entry name" value="DTW"/>
    <property type="match status" value="1"/>
</dbReference>